<dbReference type="WBParaSite" id="Hba_01392">
    <property type="protein sequence ID" value="Hba_01392"/>
    <property type="gene ID" value="Hba_01392"/>
</dbReference>
<evidence type="ECO:0000313" key="2">
    <source>
        <dbReference type="WBParaSite" id="Hba_01392"/>
    </source>
</evidence>
<name>A0A1I7W9P9_HETBA</name>
<reference evidence="2" key="1">
    <citation type="submission" date="2016-11" db="UniProtKB">
        <authorList>
            <consortium name="WormBaseParasite"/>
        </authorList>
    </citation>
    <scope>IDENTIFICATION</scope>
</reference>
<accession>A0A1I7W9P9</accession>
<evidence type="ECO:0000313" key="1">
    <source>
        <dbReference type="Proteomes" id="UP000095283"/>
    </source>
</evidence>
<proteinExistence type="predicted"/>
<sequence length="101" mass="11776">MVNILLPFIIPSGIRVFASSYRGYSERGCQPVRDSKRYDAIRLDLISIIFMDIYNNLTSYIFKYLRCAAHDIVIFSQTSVASPYYWDIDASNLYLLYSRLL</sequence>
<protein>
    <submittedName>
        <fullName evidence="2">Uncharacterized protein</fullName>
    </submittedName>
</protein>
<dbReference type="Proteomes" id="UP000095283">
    <property type="component" value="Unplaced"/>
</dbReference>
<keyword evidence="1" id="KW-1185">Reference proteome</keyword>
<organism evidence="1 2">
    <name type="scientific">Heterorhabditis bacteriophora</name>
    <name type="common">Entomopathogenic nematode worm</name>
    <dbReference type="NCBI Taxonomy" id="37862"/>
    <lineage>
        <taxon>Eukaryota</taxon>
        <taxon>Metazoa</taxon>
        <taxon>Ecdysozoa</taxon>
        <taxon>Nematoda</taxon>
        <taxon>Chromadorea</taxon>
        <taxon>Rhabditida</taxon>
        <taxon>Rhabditina</taxon>
        <taxon>Rhabditomorpha</taxon>
        <taxon>Strongyloidea</taxon>
        <taxon>Heterorhabditidae</taxon>
        <taxon>Heterorhabditis</taxon>
    </lineage>
</organism>
<dbReference type="AlphaFoldDB" id="A0A1I7W9P9"/>